<dbReference type="GO" id="GO:0005506">
    <property type="term" value="F:iron ion binding"/>
    <property type="evidence" value="ECO:0007669"/>
    <property type="project" value="InterPro"/>
</dbReference>
<dbReference type="Pfam" id="PF01106">
    <property type="entry name" value="NifU"/>
    <property type="match status" value="1"/>
</dbReference>
<evidence type="ECO:0000256" key="1">
    <source>
        <dbReference type="ARBA" id="ARBA00049958"/>
    </source>
</evidence>
<dbReference type="InterPro" id="IPR001075">
    <property type="entry name" value="NIF_FeS_clus_asmbl_NifU_C"/>
</dbReference>
<dbReference type="EMBL" id="CP011391">
    <property type="protein sequence ID" value="AMK54497.1"/>
    <property type="molecule type" value="Genomic_DNA"/>
</dbReference>
<protein>
    <recommendedName>
        <fullName evidence="3">NIF system FeS cluster assembly NifU C-terminal domain-containing protein</fullName>
    </recommendedName>
</protein>
<dbReference type="Proteomes" id="UP000069771">
    <property type="component" value="Chromosome"/>
</dbReference>
<dbReference type="GO" id="GO:0051536">
    <property type="term" value="F:iron-sulfur cluster binding"/>
    <property type="evidence" value="ECO:0007669"/>
    <property type="project" value="InterPro"/>
</dbReference>
<dbReference type="Gene3D" id="3.30.300.130">
    <property type="entry name" value="Fe-S cluster assembly (FSCA)"/>
    <property type="match status" value="1"/>
</dbReference>
<keyword evidence="5" id="KW-1185">Reference proteome</keyword>
<gene>
    <name evidence="4" type="ORF">AALO17_13630</name>
</gene>
<comment type="function">
    <text evidence="1">May be involved in the formation or repair of [Fe-S] clusters present in iron-sulfur proteins.</text>
</comment>
<feature type="compositionally biased region" description="Basic and acidic residues" evidence="2">
    <location>
        <begin position="1"/>
        <end position="17"/>
    </location>
</feature>
<feature type="domain" description="NIF system FeS cluster assembly NifU C-terminal" evidence="3">
    <location>
        <begin position="57"/>
        <end position="123"/>
    </location>
</feature>
<evidence type="ECO:0000259" key="3">
    <source>
        <dbReference type="Pfam" id="PF01106"/>
    </source>
</evidence>
<organism evidence="4 5">
    <name type="scientific">Faecalibaculum rodentium</name>
    <dbReference type="NCBI Taxonomy" id="1702221"/>
    <lineage>
        <taxon>Bacteria</taxon>
        <taxon>Bacillati</taxon>
        <taxon>Bacillota</taxon>
        <taxon>Erysipelotrichia</taxon>
        <taxon>Erysipelotrichales</taxon>
        <taxon>Erysipelotrichaceae</taxon>
        <taxon>Faecalibaculum</taxon>
    </lineage>
</organism>
<dbReference type="SUPFAM" id="SSF117916">
    <property type="entry name" value="Fe-S cluster assembly (FSCA) domain-like"/>
    <property type="match status" value="1"/>
</dbReference>
<reference evidence="4 5" key="1">
    <citation type="journal article" date="2016" name="Gut Pathog.">
        <title>Whole genome sequencing of "Faecalibaculum rodentium" ALO17, isolated from C57BL/6J laboratory mouse feces.</title>
        <authorList>
            <person name="Lim S."/>
            <person name="Chang D.H."/>
            <person name="Ahn S."/>
            <person name="Kim B.C."/>
        </authorList>
    </citation>
    <scope>NUCLEOTIDE SEQUENCE [LARGE SCALE GENOMIC DNA]</scope>
    <source>
        <strain evidence="4 5">Alo17</strain>
    </source>
</reference>
<evidence type="ECO:0000256" key="2">
    <source>
        <dbReference type="SAM" id="MobiDB-lite"/>
    </source>
</evidence>
<dbReference type="InterPro" id="IPR034904">
    <property type="entry name" value="FSCA_dom_sf"/>
</dbReference>
<name>A0A140DV20_9FIRM</name>
<dbReference type="STRING" id="1702221.AALO17_13630"/>
<sequence length="126" mass="13564">MEYKEKPESASEKKELGQDPEAVKAAQDLEAAAGLKPSESEPHELTEPTAQVLEEQVEEVLEKIRPYIQHDGGDIELLGVDENNIVYVSFIGACAGCAMAGEDFSGGVKLLLLDEVPAIRDVVLIG</sequence>
<accession>A0A140DV20</accession>
<dbReference type="GO" id="GO:0016226">
    <property type="term" value="P:iron-sulfur cluster assembly"/>
    <property type="evidence" value="ECO:0007669"/>
    <property type="project" value="InterPro"/>
</dbReference>
<dbReference type="RefSeq" id="WP_082743277.1">
    <property type="nucleotide sequence ID" value="NZ_CAJTBG010000039.1"/>
</dbReference>
<dbReference type="AlphaFoldDB" id="A0A140DV20"/>
<dbReference type="OrthoDB" id="9796965at2"/>
<evidence type="ECO:0000313" key="5">
    <source>
        <dbReference type="Proteomes" id="UP000069771"/>
    </source>
</evidence>
<dbReference type="PANTHER" id="PTHR11178">
    <property type="entry name" value="IRON-SULFUR CLUSTER SCAFFOLD PROTEIN NFU-RELATED"/>
    <property type="match status" value="1"/>
</dbReference>
<dbReference type="GeneID" id="78478079"/>
<evidence type="ECO:0000313" key="4">
    <source>
        <dbReference type="EMBL" id="AMK54497.1"/>
    </source>
</evidence>
<proteinExistence type="predicted"/>
<feature type="region of interest" description="Disordered" evidence="2">
    <location>
        <begin position="1"/>
        <end position="50"/>
    </location>
</feature>
<dbReference type="KEGG" id="fro:AALO17_13630"/>